<dbReference type="AlphaFoldDB" id="A0A7R8V313"/>
<feature type="compositionally biased region" description="Polar residues" evidence="6">
    <location>
        <begin position="286"/>
        <end position="304"/>
    </location>
</feature>
<feature type="compositionally biased region" description="Polar residues" evidence="6">
    <location>
        <begin position="35"/>
        <end position="45"/>
    </location>
</feature>
<evidence type="ECO:0000256" key="3">
    <source>
        <dbReference type="ARBA" id="ARBA00022771"/>
    </source>
</evidence>
<dbReference type="PROSITE" id="PS50103">
    <property type="entry name" value="ZF_C3H1"/>
    <property type="match status" value="2"/>
</dbReference>
<evidence type="ECO:0000256" key="5">
    <source>
        <dbReference type="PROSITE-ProRule" id="PRU00723"/>
    </source>
</evidence>
<feature type="domain" description="C3H1-type" evidence="7">
    <location>
        <begin position="220"/>
        <end position="243"/>
    </location>
</feature>
<evidence type="ECO:0000256" key="2">
    <source>
        <dbReference type="ARBA" id="ARBA00022737"/>
    </source>
</evidence>
<sequence>MCMNSDDYEEGEIESDLDDLSKCKIRISTTTDVIGNGDSNVFDNVQKNEEKLKNLRQGKRRRRADSKERSSSHEAKSSHQLDPVEIAEMDEYEMLCIRGASPPQGTPFCSIEESFQPLFENQPSSTYYEYERDYRYDSDCDNYSRRRSSPPVKRRRDRGRKRHGRQSRKSPPERRSGRRRSNSFDGMEENEERKMEICKFYLLDCCVKRSICKYMHSEFPCKYFHLGLDCQNEKPCKFSHGKALSEEMTQALARHIAAAPKAILGNFRRYSRDKALAMIEAKNRQLNTDNGSTGKQSSSVDNQCKTTKSSSSSSKKSAKKRPQDIWAIFSSQQLEKLKTLEITNLQQVKQMSLAQLTDIGLSLNQIGEIQKTTTEITKIIENDQKAPLKSIMTFSNRDGSDDVDDGEMNAPKSDMDMRQLLPLLTTANSTENNKDSIDDVSITDECKTDDVIGGLQNADYKIIQESFRAETKPNSDANLCLLDDEPELVIDETIDDVDEKTVCDNPFGKIETDVISVTSMDICSDLNNSDLNAEDNNDDKISTTSSEAALFDSISFDEPFEPTNFYSERAETDFKPENESKEPVLSDYDMRLPFADVIANYVPALEIDASLKSHLGVPYKLYEIIIPDKKDPAIRPENIPENTLDPRLKKLVNIINKKTDEPCLTFHLDANKMLSLVNPYKSENQASEPSADPRKRKEQTLENNPKPIQQNFNYVLNSFLQKSKWYQNLNSKAKIDINQHLADLSTELNRFSQIISRDKKFQISTIANGYKIQEILYEIGLEVNYDGIIQEVRTPKPTTEIPEAKIPQKPEGVSIEIPSLLNMNLNQASTSISTSHFPQNTNLLLPNIGITLPSIQHQRYEFPKPGLLGIAPGIELPSQFLHNQNSLPSYSNVLNGPIWNEYPANYSISRNLSNLCSTIDELNRSQFGLQMGKRWNRKMNLKKPRRI</sequence>
<evidence type="ECO:0000259" key="7">
    <source>
        <dbReference type="PROSITE" id="PS50103"/>
    </source>
</evidence>
<keyword evidence="1 5" id="KW-0479">Metal-binding</keyword>
<feature type="compositionally biased region" description="Basic and acidic residues" evidence="6">
    <location>
        <begin position="65"/>
        <end position="79"/>
    </location>
</feature>
<feature type="compositionally biased region" description="Basic residues" evidence="6">
    <location>
        <begin position="54"/>
        <end position="64"/>
    </location>
</feature>
<evidence type="ECO:0000256" key="4">
    <source>
        <dbReference type="ARBA" id="ARBA00022833"/>
    </source>
</evidence>
<feature type="region of interest" description="Disordered" evidence="6">
    <location>
        <begin position="682"/>
        <end position="707"/>
    </location>
</feature>
<dbReference type="OrthoDB" id="411372at2759"/>
<dbReference type="PANTHER" id="PTHR13119">
    <property type="entry name" value="ZINC FINGER CCCH DOMAIN-CONTAINING PROTEI"/>
    <property type="match status" value="1"/>
</dbReference>
<dbReference type="Gene3D" id="4.10.1000.10">
    <property type="entry name" value="Zinc finger, CCCH-type"/>
    <property type="match status" value="1"/>
</dbReference>
<dbReference type="GO" id="GO:0003723">
    <property type="term" value="F:RNA binding"/>
    <property type="evidence" value="ECO:0007669"/>
    <property type="project" value="InterPro"/>
</dbReference>
<name>A0A7R8V313_HERIL</name>
<evidence type="ECO:0000256" key="6">
    <source>
        <dbReference type="SAM" id="MobiDB-lite"/>
    </source>
</evidence>
<feature type="region of interest" description="Disordered" evidence="6">
    <location>
        <begin position="139"/>
        <end position="188"/>
    </location>
</feature>
<feature type="compositionally biased region" description="Low complexity" evidence="6">
    <location>
        <begin position="305"/>
        <end position="315"/>
    </location>
</feature>
<accession>A0A7R8V313</accession>
<dbReference type="InParanoid" id="A0A7R8V313"/>
<keyword evidence="2" id="KW-0677">Repeat</keyword>
<gene>
    <name evidence="8" type="ORF">HERILL_LOCUS14237</name>
</gene>
<proteinExistence type="predicted"/>
<dbReference type="SUPFAM" id="SSF90229">
    <property type="entry name" value="CCCH zinc finger"/>
    <property type="match status" value="2"/>
</dbReference>
<feature type="zinc finger region" description="C3H1-type" evidence="5">
    <location>
        <begin position="220"/>
        <end position="243"/>
    </location>
</feature>
<dbReference type="Proteomes" id="UP000594454">
    <property type="component" value="Chromosome 6"/>
</dbReference>
<dbReference type="InterPro" id="IPR036855">
    <property type="entry name" value="Znf_CCCH_sf"/>
</dbReference>
<dbReference type="InterPro" id="IPR045124">
    <property type="entry name" value="Su(sable)-like"/>
</dbReference>
<keyword evidence="3 5" id="KW-0863">Zinc-finger</keyword>
<organism evidence="8 9">
    <name type="scientific">Hermetia illucens</name>
    <name type="common">Black soldier fly</name>
    <dbReference type="NCBI Taxonomy" id="343691"/>
    <lineage>
        <taxon>Eukaryota</taxon>
        <taxon>Metazoa</taxon>
        <taxon>Ecdysozoa</taxon>
        <taxon>Arthropoda</taxon>
        <taxon>Hexapoda</taxon>
        <taxon>Insecta</taxon>
        <taxon>Pterygota</taxon>
        <taxon>Neoptera</taxon>
        <taxon>Endopterygota</taxon>
        <taxon>Diptera</taxon>
        <taxon>Brachycera</taxon>
        <taxon>Stratiomyomorpha</taxon>
        <taxon>Stratiomyidae</taxon>
        <taxon>Hermetiinae</taxon>
        <taxon>Hermetia</taxon>
    </lineage>
</organism>
<dbReference type="GO" id="GO:0045892">
    <property type="term" value="P:negative regulation of DNA-templated transcription"/>
    <property type="evidence" value="ECO:0007669"/>
    <property type="project" value="InterPro"/>
</dbReference>
<dbReference type="InterPro" id="IPR000571">
    <property type="entry name" value="Znf_CCCH"/>
</dbReference>
<feature type="compositionally biased region" description="Basic residues" evidence="6">
    <location>
        <begin position="145"/>
        <end position="168"/>
    </location>
</feature>
<dbReference type="GO" id="GO:0008270">
    <property type="term" value="F:zinc ion binding"/>
    <property type="evidence" value="ECO:0007669"/>
    <property type="project" value="UniProtKB-KW"/>
</dbReference>
<evidence type="ECO:0000313" key="9">
    <source>
        <dbReference type="Proteomes" id="UP000594454"/>
    </source>
</evidence>
<feature type="compositionally biased region" description="Basic and acidic residues" evidence="6">
    <location>
        <begin position="691"/>
        <end position="700"/>
    </location>
</feature>
<feature type="region of interest" description="Disordered" evidence="6">
    <location>
        <begin position="35"/>
        <end position="85"/>
    </location>
</feature>
<dbReference type="EMBL" id="LR899014">
    <property type="protein sequence ID" value="CAD7091838.1"/>
    <property type="molecule type" value="Genomic_DNA"/>
</dbReference>
<feature type="region of interest" description="Disordered" evidence="6">
    <location>
        <begin position="286"/>
        <end position="318"/>
    </location>
</feature>
<keyword evidence="4 5" id="KW-0862">Zinc</keyword>
<reference evidence="8 9" key="1">
    <citation type="submission" date="2020-11" db="EMBL/GenBank/DDBJ databases">
        <authorList>
            <person name="Wallbank WR R."/>
            <person name="Pardo Diaz C."/>
            <person name="Kozak K."/>
            <person name="Martin S."/>
            <person name="Jiggins C."/>
            <person name="Moest M."/>
            <person name="Warren A I."/>
            <person name="Generalovic N T."/>
            <person name="Byers J.R.P. K."/>
            <person name="Montejo-Kovacevich G."/>
            <person name="Yen C E."/>
        </authorList>
    </citation>
    <scope>NUCLEOTIDE SEQUENCE [LARGE SCALE GENOMIC DNA]</scope>
</reference>
<feature type="zinc finger region" description="C3H1-type" evidence="5">
    <location>
        <begin position="192"/>
        <end position="219"/>
    </location>
</feature>
<evidence type="ECO:0000313" key="8">
    <source>
        <dbReference type="EMBL" id="CAD7091838.1"/>
    </source>
</evidence>
<keyword evidence="9" id="KW-1185">Reference proteome</keyword>
<feature type="domain" description="C3H1-type" evidence="7">
    <location>
        <begin position="192"/>
        <end position="219"/>
    </location>
</feature>
<protein>
    <recommendedName>
        <fullName evidence="7">C3H1-type domain-containing protein</fullName>
    </recommendedName>
</protein>
<dbReference type="PANTHER" id="PTHR13119:SF12">
    <property type="entry name" value="PROTEIN SUPPRESSOR OF SABLE"/>
    <property type="match status" value="1"/>
</dbReference>
<evidence type="ECO:0000256" key="1">
    <source>
        <dbReference type="ARBA" id="ARBA00022723"/>
    </source>
</evidence>
<dbReference type="GO" id="GO:0005634">
    <property type="term" value="C:nucleus"/>
    <property type="evidence" value="ECO:0007669"/>
    <property type="project" value="TreeGrafter"/>
</dbReference>